<protein>
    <submittedName>
        <fullName evidence="1">Uncharacterized protein</fullName>
    </submittedName>
</protein>
<dbReference type="OrthoDB" id="2376725at2"/>
<evidence type="ECO:0000313" key="1">
    <source>
        <dbReference type="EMBL" id="SEM81989.1"/>
    </source>
</evidence>
<sequence>MTHLVQLDLYARHGGVHFKLNAPGHEINEYVDQLPEEKRESMFQLMKELEQAGLITIINDGVWADGEGKLGGSDEC</sequence>
<name>A0A1H8BHP5_9BACL</name>
<keyword evidence="2" id="KW-1185">Reference proteome</keyword>
<proteinExistence type="predicted"/>
<dbReference type="AlphaFoldDB" id="A0A1H8BHP5"/>
<dbReference type="Proteomes" id="UP000199695">
    <property type="component" value="Unassembled WGS sequence"/>
</dbReference>
<gene>
    <name evidence="1" type="ORF">SAMN05444955_102176</name>
</gene>
<dbReference type="EMBL" id="FOCQ01000002">
    <property type="protein sequence ID" value="SEM81989.1"/>
    <property type="molecule type" value="Genomic_DNA"/>
</dbReference>
<evidence type="ECO:0000313" key="2">
    <source>
        <dbReference type="Proteomes" id="UP000199695"/>
    </source>
</evidence>
<dbReference type="RefSeq" id="WP_089965105.1">
    <property type="nucleotide sequence ID" value="NZ_FOCQ01000002.1"/>
</dbReference>
<reference evidence="1 2" key="1">
    <citation type="submission" date="2016-10" db="EMBL/GenBank/DDBJ databases">
        <authorList>
            <person name="de Groot N.N."/>
        </authorList>
    </citation>
    <scope>NUCLEOTIDE SEQUENCE [LARGE SCALE GENOMIC DNA]</scope>
    <source>
        <strain evidence="1 2">DSM 46701</strain>
    </source>
</reference>
<accession>A0A1H8BHP5</accession>
<organism evidence="1 2">
    <name type="scientific">Lihuaxuella thermophila</name>
    <dbReference type="NCBI Taxonomy" id="1173111"/>
    <lineage>
        <taxon>Bacteria</taxon>
        <taxon>Bacillati</taxon>
        <taxon>Bacillota</taxon>
        <taxon>Bacilli</taxon>
        <taxon>Bacillales</taxon>
        <taxon>Thermoactinomycetaceae</taxon>
        <taxon>Lihuaxuella</taxon>
    </lineage>
</organism>